<proteinExistence type="predicted"/>
<sequence>MDTSEDVAASTTNHHTTVGDFATASGDAYEAWDESEDERLSTAVSSTEGFSEGLATTARDVKKSRARASSGPENSSEETSSSGPEAGHEKNASDTGQQTE</sequence>
<evidence type="ECO:0000256" key="1">
    <source>
        <dbReference type="SAM" id="MobiDB-lite"/>
    </source>
</evidence>
<keyword evidence="3" id="KW-1185">Reference proteome</keyword>
<feature type="region of interest" description="Disordered" evidence="1">
    <location>
        <begin position="1"/>
        <end position="100"/>
    </location>
</feature>
<evidence type="ECO:0000313" key="2">
    <source>
        <dbReference type="EMBL" id="KAF4039417.1"/>
    </source>
</evidence>
<dbReference type="Proteomes" id="UP000602510">
    <property type="component" value="Unassembled WGS sequence"/>
</dbReference>
<evidence type="ECO:0000313" key="3">
    <source>
        <dbReference type="Proteomes" id="UP000602510"/>
    </source>
</evidence>
<comment type="caution">
    <text evidence="2">The sequence shown here is derived from an EMBL/GenBank/DDBJ whole genome shotgun (WGS) entry which is preliminary data.</text>
</comment>
<reference evidence="2" key="1">
    <citation type="submission" date="2020-04" db="EMBL/GenBank/DDBJ databases">
        <title>Hybrid Assembly of Korean Phytophthora infestans isolates.</title>
        <authorList>
            <person name="Prokchorchik M."/>
            <person name="Lee Y."/>
            <person name="Seo J."/>
            <person name="Cho J.-H."/>
            <person name="Park Y.-E."/>
            <person name="Jang D.-C."/>
            <person name="Im J.-S."/>
            <person name="Choi J.-G."/>
            <person name="Park H.-J."/>
            <person name="Lee G.-B."/>
            <person name="Lee Y.-G."/>
            <person name="Hong S.-Y."/>
            <person name="Cho K."/>
            <person name="Sohn K.H."/>
        </authorList>
    </citation>
    <scope>NUCLEOTIDE SEQUENCE</scope>
    <source>
        <strain evidence="2">KR_1_A1</strain>
    </source>
</reference>
<accession>A0A833S384</accession>
<gene>
    <name evidence="2" type="ORF">GN244_ATG08422</name>
</gene>
<dbReference type="AlphaFoldDB" id="A0A833S384"/>
<protein>
    <submittedName>
        <fullName evidence="2">Uncharacterized protein</fullName>
    </submittedName>
</protein>
<feature type="compositionally biased region" description="Polar residues" evidence="1">
    <location>
        <begin position="71"/>
        <end position="83"/>
    </location>
</feature>
<organism evidence="2 3">
    <name type="scientific">Phytophthora infestans</name>
    <name type="common">Potato late blight agent</name>
    <name type="synonym">Botrytis infestans</name>
    <dbReference type="NCBI Taxonomy" id="4787"/>
    <lineage>
        <taxon>Eukaryota</taxon>
        <taxon>Sar</taxon>
        <taxon>Stramenopiles</taxon>
        <taxon>Oomycota</taxon>
        <taxon>Peronosporomycetes</taxon>
        <taxon>Peronosporales</taxon>
        <taxon>Peronosporaceae</taxon>
        <taxon>Phytophthora</taxon>
    </lineage>
</organism>
<dbReference type="EMBL" id="WSZM01000175">
    <property type="protein sequence ID" value="KAF4039417.1"/>
    <property type="molecule type" value="Genomic_DNA"/>
</dbReference>
<name>A0A833S384_PHYIN</name>
<feature type="compositionally biased region" description="Polar residues" evidence="1">
    <location>
        <begin position="1"/>
        <end position="16"/>
    </location>
</feature>